<organism evidence="1 2">
    <name type="scientific">Lymnaea stagnalis</name>
    <name type="common">Great pond snail</name>
    <name type="synonym">Helix stagnalis</name>
    <dbReference type="NCBI Taxonomy" id="6523"/>
    <lineage>
        <taxon>Eukaryota</taxon>
        <taxon>Metazoa</taxon>
        <taxon>Spiralia</taxon>
        <taxon>Lophotrochozoa</taxon>
        <taxon>Mollusca</taxon>
        <taxon>Gastropoda</taxon>
        <taxon>Heterobranchia</taxon>
        <taxon>Euthyneura</taxon>
        <taxon>Panpulmonata</taxon>
        <taxon>Hygrophila</taxon>
        <taxon>Lymnaeoidea</taxon>
        <taxon>Lymnaeidae</taxon>
        <taxon>Lymnaea</taxon>
    </lineage>
</organism>
<sequence length="109" mass="12216">MRFFHSTPSQEHVYQKHFTNPSILPTLTSYDTLCLSITLRELDTFGSCLMHIDSCDSGKEEVVKTINDEKIRLKMPECETPSLNQGVRISVAIHLVSLLATLVTMGSMS</sequence>
<dbReference type="Proteomes" id="UP001497497">
    <property type="component" value="Unassembled WGS sequence"/>
</dbReference>
<accession>A0AAV2IM46</accession>
<evidence type="ECO:0000313" key="2">
    <source>
        <dbReference type="Proteomes" id="UP001497497"/>
    </source>
</evidence>
<reference evidence="1 2" key="1">
    <citation type="submission" date="2024-04" db="EMBL/GenBank/DDBJ databases">
        <authorList>
            <consortium name="Genoscope - CEA"/>
            <person name="William W."/>
        </authorList>
    </citation>
    <scope>NUCLEOTIDE SEQUENCE [LARGE SCALE GENOMIC DNA]</scope>
</reference>
<proteinExistence type="predicted"/>
<evidence type="ECO:0000313" key="1">
    <source>
        <dbReference type="EMBL" id="CAL1545959.1"/>
    </source>
</evidence>
<protein>
    <submittedName>
        <fullName evidence="1">Uncharacterized protein</fullName>
    </submittedName>
</protein>
<comment type="caution">
    <text evidence="1">The sequence shown here is derived from an EMBL/GenBank/DDBJ whole genome shotgun (WGS) entry which is preliminary data.</text>
</comment>
<dbReference type="EMBL" id="CAXITT010000754">
    <property type="protein sequence ID" value="CAL1545959.1"/>
    <property type="molecule type" value="Genomic_DNA"/>
</dbReference>
<dbReference type="AlphaFoldDB" id="A0AAV2IM46"/>
<keyword evidence="2" id="KW-1185">Reference proteome</keyword>
<gene>
    <name evidence="1" type="ORF">GSLYS_00019336001</name>
</gene>
<name>A0AAV2IM46_LYMST</name>